<feature type="transmembrane region" description="Helical" evidence="10">
    <location>
        <begin position="408"/>
        <end position="429"/>
    </location>
</feature>
<dbReference type="Gene3D" id="1.10.3370.10">
    <property type="entry name" value="SecY subunit domain"/>
    <property type="match status" value="1"/>
</dbReference>
<feature type="transmembrane region" description="Helical" evidence="10">
    <location>
        <begin position="224"/>
        <end position="242"/>
    </location>
</feature>
<evidence type="ECO:0000256" key="8">
    <source>
        <dbReference type="ARBA" id="ARBA00023136"/>
    </source>
</evidence>
<feature type="transmembrane region" description="Helical" evidence="10">
    <location>
        <begin position="380"/>
        <end position="402"/>
    </location>
</feature>
<dbReference type="InterPro" id="IPR026593">
    <property type="entry name" value="SecY"/>
</dbReference>
<keyword evidence="3" id="KW-0813">Transport</keyword>
<dbReference type="PROSITE" id="PS00756">
    <property type="entry name" value="SECY_2"/>
    <property type="match status" value="1"/>
</dbReference>
<keyword evidence="7" id="KW-0811">Translocation</keyword>
<evidence type="ECO:0000256" key="4">
    <source>
        <dbReference type="ARBA" id="ARBA00022692"/>
    </source>
</evidence>
<evidence type="ECO:0000256" key="3">
    <source>
        <dbReference type="ARBA" id="ARBA00022448"/>
    </source>
</evidence>
<organism evidence="11">
    <name type="scientific">marine metagenome</name>
    <dbReference type="NCBI Taxonomy" id="408172"/>
    <lineage>
        <taxon>unclassified sequences</taxon>
        <taxon>metagenomes</taxon>
        <taxon>ecological metagenomes</taxon>
    </lineage>
</organism>
<evidence type="ECO:0000256" key="1">
    <source>
        <dbReference type="ARBA" id="ARBA00004141"/>
    </source>
</evidence>
<feature type="transmembrane region" description="Helical" evidence="10">
    <location>
        <begin position="162"/>
        <end position="183"/>
    </location>
</feature>
<dbReference type="InterPro" id="IPR002208">
    <property type="entry name" value="SecY/SEC61-alpha"/>
</dbReference>
<dbReference type="GO" id="GO:0016020">
    <property type="term" value="C:membrane"/>
    <property type="evidence" value="ECO:0007669"/>
    <property type="project" value="UniProtKB-SubCell"/>
</dbReference>
<dbReference type="Pfam" id="PF00344">
    <property type="entry name" value="SecY"/>
    <property type="match status" value="1"/>
</dbReference>
<dbReference type="GO" id="GO:0015031">
    <property type="term" value="P:protein transport"/>
    <property type="evidence" value="ECO:0007669"/>
    <property type="project" value="UniProtKB-KW"/>
</dbReference>
<dbReference type="PRINTS" id="PR00303">
    <property type="entry name" value="SECYTRNLCASE"/>
</dbReference>
<gene>
    <name evidence="11" type="ORF">METZ01_LOCUS85055</name>
</gene>
<dbReference type="NCBIfam" id="TIGR00967">
    <property type="entry name" value="3a0501s007"/>
    <property type="match status" value="1"/>
</dbReference>
<accession>A0A381UWT5</accession>
<comment type="subcellular location">
    <subcellularLocation>
        <location evidence="1">Membrane</location>
        <topology evidence="1">Multi-pass membrane protein</topology>
    </subcellularLocation>
</comment>
<dbReference type="SUPFAM" id="SSF103491">
    <property type="entry name" value="Preprotein translocase SecY subunit"/>
    <property type="match status" value="1"/>
</dbReference>
<dbReference type="PANTHER" id="PTHR10906">
    <property type="entry name" value="SECY/SEC61-ALPHA FAMILY MEMBER"/>
    <property type="match status" value="1"/>
</dbReference>
<dbReference type="InterPro" id="IPR023201">
    <property type="entry name" value="SecY_dom_sf"/>
</dbReference>
<evidence type="ECO:0000256" key="2">
    <source>
        <dbReference type="ARBA" id="ARBA00005751"/>
    </source>
</evidence>
<evidence type="ECO:0000313" key="11">
    <source>
        <dbReference type="EMBL" id="SVA32201.1"/>
    </source>
</evidence>
<dbReference type="PIRSF" id="PIRSF004557">
    <property type="entry name" value="SecY"/>
    <property type="match status" value="1"/>
</dbReference>
<keyword evidence="4 10" id="KW-0812">Transmembrane</keyword>
<dbReference type="HAMAP" id="MF_01465">
    <property type="entry name" value="SecY"/>
    <property type="match status" value="1"/>
</dbReference>
<feature type="transmembrane region" description="Helical" evidence="10">
    <location>
        <begin position="281"/>
        <end position="301"/>
    </location>
</feature>
<dbReference type="EMBL" id="UINC01007238">
    <property type="protein sequence ID" value="SVA32201.1"/>
    <property type="molecule type" value="Genomic_DNA"/>
</dbReference>
<feature type="transmembrane region" description="Helical" evidence="10">
    <location>
        <begin position="326"/>
        <end position="348"/>
    </location>
</feature>
<evidence type="ECO:0000256" key="10">
    <source>
        <dbReference type="SAM" id="Phobius"/>
    </source>
</evidence>
<reference evidence="11" key="1">
    <citation type="submission" date="2018-05" db="EMBL/GenBank/DDBJ databases">
        <authorList>
            <person name="Lanie J.A."/>
            <person name="Ng W.-L."/>
            <person name="Kazmierczak K.M."/>
            <person name="Andrzejewski T.M."/>
            <person name="Davidsen T.M."/>
            <person name="Wayne K.J."/>
            <person name="Tettelin H."/>
            <person name="Glass J.I."/>
            <person name="Rusch D."/>
            <person name="Podicherti R."/>
            <person name="Tsui H.-C.T."/>
            <person name="Winkler M.E."/>
        </authorList>
    </citation>
    <scope>NUCLEOTIDE SEQUENCE</scope>
</reference>
<proteinExistence type="inferred from homology"/>
<feature type="transmembrane region" description="Helical" evidence="10">
    <location>
        <begin position="35"/>
        <end position="53"/>
    </location>
</feature>
<dbReference type="FunFam" id="1.10.3370.10:FF:000001">
    <property type="entry name" value="Preprotein translocase subunit SecY"/>
    <property type="match status" value="1"/>
</dbReference>
<sequence length="446" mass="49093">MVRQNASARGEPVSRPQLIQSMIDAMRVPELRDKILFTFAMLLIFRFVAHVPVPGVDTQALAQAFRQQALLGFLDLFSGGALANLSVAALGVYPYITSSIVMQILTPVIPSLKELSQEGDYGRQKINQYTHYLTVPIAFLQGWGQLTLLMSSGVLPNVEFGLNLHTFAMMGSLVAGTMFLVWLGELITERGLGNGISLIIFGGIVASFPQMVGRGFLQSQDVSGLMLLGIIGFAIIFIIVFFNEAQRRIPVQYGRSVFRGGRMERQSGSSFLPIRVNTAGMIPLIFAFSIIILPGTIASYFRNPLDGGFVNTVATFFTNTLDPSNLPYWIAVFILVVMFTFFYTIVIFQQQNLADNLQKNGGFIPGIRPGEPTQEYLNRVIIRITWGGALFLGAIAVIPFFVTELTGIRALTLSSTSLLIMVGVAVDTMRQLESQLLMRNYEGFIG</sequence>
<comment type="similarity">
    <text evidence="2">Belongs to the SecY/SEC61-alpha family.</text>
</comment>
<feature type="transmembrane region" description="Helical" evidence="10">
    <location>
        <begin position="73"/>
        <end position="96"/>
    </location>
</feature>
<evidence type="ECO:0000256" key="7">
    <source>
        <dbReference type="ARBA" id="ARBA00023010"/>
    </source>
</evidence>
<keyword evidence="8 10" id="KW-0472">Membrane</keyword>
<feature type="transmembrane region" description="Helical" evidence="10">
    <location>
        <begin position="195"/>
        <end position="212"/>
    </location>
</feature>
<evidence type="ECO:0000256" key="9">
    <source>
        <dbReference type="ARBA" id="ARBA00039733"/>
    </source>
</evidence>
<keyword evidence="5" id="KW-0653">Protein transport</keyword>
<dbReference type="InterPro" id="IPR030659">
    <property type="entry name" value="SecY_CS"/>
</dbReference>
<dbReference type="AlphaFoldDB" id="A0A381UWT5"/>
<name>A0A381UWT5_9ZZZZ</name>
<feature type="transmembrane region" description="Helical" evidence="10">
    <location>
        <begin position="132"/>
        <end position="150"/>
    </location>
</feature>
<evidence type="ECO:0000256" key="6">
    <source>
        <dbReference type="ARBA" id="ARBA00022989"/>
    </source>
</evidence>
<evidence type="ECO:0000256" key="5">
    <source>
        <dbReference type="ARBA" id="ARBA00022927"/>
    </source>
</evidence>
<protein>
    <recommendedName>
        <fullName evidence="9">Protein translocase subunit SecY</fullName>
    </recommendedName>
</protein>
<keyword evidence="6 10" id="KW-1133">Transmembrane helix</keyword>
<dbReference type="PROSITE" id="PS00755">
    <property type="entry name" value="SECY_1"/>
    <property type="match status" value="1"/>
</dbReference>